<dbReference type="InterPro" id="IPR014729">
    <property type="entry name" value="Rossmann-like_a/b/a_fold"/>
</dbReference>
<feature type="domain" description="Cytidyltransferase-like" evidence="12">
    <location>
        <begin position="14"/>
        <end position="175"/>
    </location>
</feature>
<dbReference type="InterPro" id="IPR004821">
    <property type="entry name" value="Cyt_trans-like"/>
</dbReference>
<dbReference type="InterPro" id="IPR005248">
    <property type="entry name" value="NadD/NMNAT"/>
</dbReference>
<dbReference type="GO" id="GO:0004515">
    <property type="term" value="F:nicotinate-nucleotide adenylyltransferase activity"/>
    <property type="evidence" value="ECO:0007669"/>
    <property type="project" value="UniProtKB-UniRule"/>
</dbReference>
<evidence type="ECO:0000256" key="9">
    <source>
        <dbReference type="ARBA" id="ARBA00023027"/>
    </source>
</evidence>
<evidence type="ECO:0000256" key="4">
    <source>
        <dbReference type="ARBA" id="ARBA00022642"/>
    </source>
</evidence>
<dbReference type="EMBL" id="JADWYS010000001">
    <property type="protein sequence ID" value="MBG9386856.1"/>
    <property type="molecule type" value="Genomic_DNA"/>
</dbReference>
<evidence type="ECO:0000313" key="14">
    <source>
        <dbReference type="Proteomes" id="UP000651050"/>
    </source>
</evidence>
<evidence type="ECO:0000256" key="11">
    <source>
        <dbReference type="HAMAP-Rule" id="MF_00244"/>
    </source>
</evidence>
<dbReference type="EC" id="2.7.7.18" evidence="11"/>
<dbReference type="NCBIfam" id="NF000840">
    <property type="entry name" value="PRK00071.1-3"/>
    <property type="match status" value="1"/>
</dbReference>
<keyword evidence="7 11" id="KW-0547">Nucleotide-binding</keyword>
<comment type="pathway">
    <text evidence="2 11">Cofactor biosynthesis; NAD(+) biosynthesis; deamido-NAD(+) from nicotinate D-ribonucleotide: step 1/1.</text>
</comment>
<keyword evidence="9 11" id="KW-0520">NAD</keyword>
<dbReference type="NCBIfam" id="TIGR00482">
    <property type="entry name" value="nicotinate (nicotinamide) nucleotide adenylyltransferase"/>
    <property type="match status" value="1"/>
</dbReference>
<keyword evidence="8 11" id="KW-0067">ATP-binding</keyword>
<evidence type="ECO:0000259" key="12">
    <source>
        <dbReference type="Pfam" id="PF01467"/>
    </source>
</evidence>
<evidence type="ECO:0000256" key="8">
    <source>
        <dbReference type="ARBA" id="ARBA00022840"/>
    </source>
</evidence>
<reference evidence="13" key="1">
    <citation type="submission" date="2020-11" db="EMBL/GenBank/DDBJ databases">
        <title>Bacterial whole genome sequence for Caenimonas sp. DR4.4.</title>
        <authorList>
            <person name="Le V."/>
            <person name="Ko S.-R."/>
            <person name="Ahn C.-Y."/>
            <person name="Oh H.-M."/>
        </authorList>
    </citation>
    <scope>NUCLEOTIDE SEQUENCE</scope>
    <source>
        <strain evidence="13">DR4.4</strain>
    </source>
</reference>
<dbReference type="PANTHER" id="PTHR39321">
    <property type="entry name" value="NICOTINATE-NUCLEOTIDE ADENYLYLTRANSFERASE-RELATED"/>
    <property type="match status" value="1"/>
</dbReference>
<keyword evidence="5 11" id="KW-0808">Transferase</keyword>
<dbReference type="CDD" id="cd02165">
    <property type="entry name" value="NMNAT"/>
    <property type="match status" value="1"/>
</dbReference>
<dbReference type="HAMAP" id="MF_00244">
    <property type="entry name" value="NaMN_adenylyltr"/>
    <property type="match status" value="1"/>
</dbReference>
<keyword evidence="14" id="KW-1185">Reference proteome</keyword>
<comment type="catalytic activity">
    <reaction evidence="10 11">
        <text>nicotinate beta-D-ribonucleotide + ATP + H(+) = deamido-NAD(+) + diphosphate</text>
        <dbReference type="Rhea" id="RHEA:22860"/>
        <dbReference type="ChEBI" id="CHEBI:15378"/>
        <dbReference type="ChEBI" id="CHEBI:30616"/>
        <dbReference type="ChEBI" id="CHEBI:33019"/>
        <dbReference type="ChEBI" id="CHEBI:57502"/>
        <dbReference type="ChEBI" id="CHEBI:58437"/>
        <dbReference type="EC" id="2.7.7.18"/>
    </reaction>
</comment>
<dbReference type="GO" id="GO:0005524">
    <property type="term" value="F:ATP binding"/>
    <property type="evidence" value="ECO:0007669"/>
    <property type="project" value="UniProtKB-KW"/>
</dbReference>
<name>A0A931H1J8_9BURK</name>
<keyword evidence="6 11" id="KW-0548">Nucleotidyltransferase</keyword>
<evidence type="ECO:0000313" key="13">
    <source>
        <dbReference type="EMBL" id="MBG9386856.1"/>
    </source>
</evidence>
<dbReference type="SUPFAM" id="SSF52374">
    <property type="entry name" value="Nucleotidylyl transferase"/>
    <property type="match status" value="1"/>
</dbReference>
<evidence type="ECO:0000256" key="5">
    <source>
        <dbReference type="ARBA" id="ARBA00022679"/>
    </source>
</evidence>
<evidence type="ECO:0000256" key="1">
    <source>
        <dbReference type="ARBA" id="ARBA00002324"/>
    </source>
</evidence>
<dbReference type="PANTHER" id="PTHR39321:SF3">
    <property type="entry name" value="PHOSPHOPANTETHEINE ADENYLYLTRANSFERASE"/>
    <property type="match status" value="1"/>
</dbReference>
<protein>
    <recommendedName>
        <fullName evidence="11">Probable nicotinate-nucleotide adenylyltransferase</fullName>
        <ecNumber evidence="11">2.7.7.18</ecNumber>
    </recommendedName>
    <alternativeName>
        <fullName evidence="11">Deamido-NAD(+) diphosphorylase</fullName>
    </alternativeName>
    <alternativeName>
        <fullName evidence="11">Deamido-NAD(+) pyrophosphorylase</fullName>
    </alternativeName>
    <alternativeName>
        <fullName evidence="11">Nicotinate mononucleotide adenylyltransferase</fullName>
        <shortName evidence="11">NaMN adenylyltransferase</shortName>
    </alternativeName>
</protein>
<proteinExistence type="inferred from homology"/>
<dbReference type="GO" id="GO:0009435">
    <property type="term" value="P:NAD+ biosynthetic process"/>
    <property type="evidence" value="ECO:0007669"/>
    <property type="project" value="UniProtKB-UniRule"/>
</dbReference>
<dbReference type="Proteomes" id="UP000651050">
    <property type="component" value="Unassembled WGS sequence"/>
</dbReference>
<gene>
    <name evidence="11 13" type="primary">nadD</name>
    <name evidence="13" type="ORF">I5803_02360</name>
</gene>
<accession>A0A931H1J8</accession>
<dbReference type="AlphaFoldDB" id="A0A931H1J8"/>
<evidence type="ECO:0000256" key="7">
    <source>
        <dbReference type="ARBA" id="ARBA00022741"/>
    </source>
</evidence>
<sequence>MTPAGPAPARRVGVFGGAFDPPHVAHVALAAAAIGQLKLDEMRVLPTGQAWHKSNVLTPAPHRLAMTQIAFGELPGVIVDDRELKRPGPTYTIDTLRELMAEQPGAELFLVMGEDQAGAITRWREWQAILGMVTLCMADRPSHAGATPFQVPPEARLRHLEMPAMPESATDIRARAGANEGIDHLVPAGVARYIERHHLYSRT</sequence>
<evidence type="ECO:0000256" key="2">
    <source>
        <dbReference type="ARBA" id="ARBA00005019"/>
    </source>
</evidence>
<comment type="caution">
    <text evidence="13">The sequence shown here is derived from an EMBL/GenBank/DDBJ whole genome shotgun (WGS) entry which is preliminary data.</text>
</comment>
<evidence type="ECO:0000256" key="3">
    <source>
        <dbReference type="ARBA" id="ARBA00009014"/>
    </source>
</evidence>
<dbReference type="Gene3D" id="3.40.50.620">
    <property type="entry name" value="HUPs"/>
    <property type="match status" value="1"/>
</dbReference>
<dbReference type="Pfam" id="PF01467">
    <property type="entry name" value="CTP_transf_like"/>
    <property type="match status" value="1"/>
</dbReference>
<organism evidence="13 14">
    <name type="scientific">Caenimonas aquaedulcis</name>
    <dbReference type="NCBI Taxonomy" id="2793270"/>
    <lineage>
        <taxon>Bacteria</taxon>
        <taxon>Pseudomonadati</taxon>
        <taxon>Pseudomonadota</taxon>
        <taxon>Betaproteobacteria</taxon>
        <taxon>Burkholderiales</taxon>
        <taxon>Comamonadaceae</taxon>
        <taxon>Caenimonas</taxon>
    </lineage>
</organism>
<keyword evidence="4 11" id="KW-0662">Pyridine nucleotide biosynthesis</keyword>
<evidence type="ECO:0000256" key="6">
    <source>
        <dbReference type="ARBA" id="ARBA00022695"/>
    </source>
</evidence>
<evidence type="ECO:0000256" key="10">
    <source>
        <dbReference type="ARBA" id="ARBA00048721"/>
    </source>
</evidence>
<comment type="similarity">
    <text evidence="3 11">Belongs to the NadD family.</text>
</comment>
<dbReference type="RefSeq" id="WP_196984816.1">
    <property type="nucleotide sequence ID" value="NZ_JADWYS010000001.1"/>
</dbReference>
<comment type="function">
    <text evidence="1 11">Catalyzes the reversible adenylation of nicotinate mononucleotide (NaMN) to nicotinic acid adenine dinucleotide (NaAD).</text>
</comment>